<protein>
    <submittedName>
        <fullName evidence="1">Uncharacterized protein</fullName>
    </submittedName>
</protein>
<reference evidence="1" key="1">
    <citation type="journal article" date="2021" name="New Phytol.">
        <title>Evolutionary innovations through gain and loss of genes in the ectomycorrhizal Boletales.</title>
        <authorList>
            <person name="Wu G."/>
            <person name="Miyauchi S."/>
            <person name="Morin E."/>
            <person name="Kuo A."/>
            <person name="Drula E."/>
            <person name="Varga T."/>
            <person name="Kohler A."/>
            <person name="Feng B."/>
            <person name="Cao Y."/>
            <person name="Lipzen A."/>
            <person name="Daum C."/>
            <person name="Hundley H."/>
            <person name="Pangilinan J."/>
            <person name="Johnson J."/>
            <person name="Barry K."/>
            <person name="LaButti K."/>
            <person name="Ng V."/>
            <person name="Ahrendt S."/>
            <person name="Min B."/>
            <person name="Choi I.G."/>
            <person name="Park H."/>
            <person name="Plett J.M."/>
            <person name="Magnuson J."/>
            <person name="Spatafora J.W."/>
            <person name="Nagy L.G."/>
            <person name="Henrissat B."/>
            <person name="Grigoriev I.V."/>
            <person name="Yang Z.L."/>
            <person name="Xu J."/>
            <person name="Martin F.M."/>
        </authorList>
    </citation>
    <scope>NUCLEOTIDE SEQUENCE</scope>
    <source>
        <strain evidence="1">KUC20120723A-06</strain>
    </source>
</reference>
<accession>A0ACB8BZ96</accession>
<sequence length="281" mass="30252">MPPRTAWSNASSVPSDRIRPVQRSQPAPASQSQGKGKTKEPPKSKELRRLESLADGIRNSSGRGNDPKGGCFCQARDHDLSPYAPICRDCGLIMCAINLPYYACPHCASPILSASSRASLTARLDEEISEQIAREEQARDQAIEEARNAAGAFPVLPGQQPANTLRPPPQTHKVLSLNTKTKKYTLSSYTNTPVPSRPASRAEDVDDEPRRVSAPPPDPPHAKGKPDPSHPWQNMRAGSIRYIPLPPSQSPPGAGSSATGKRSRRNKGGNSVQDDTMQAGS</sequence>
<evidence type="ECO:0000313" key="1">
    <source>
        <dbReference type="EMBL" id="KAH7930197.1"/>
    </source>
</evidence>
<keyword evidence="2" id="KW-1185">Reference proteome</keyword>
<dbReference type="Proteomes" id="UP000790709">
    <property type="component" value="Unassembled WGS sequence"/>
</dbReference>
<evidence type="ECO:0000313" key="2">
    <source>
        <dbReference type="Proteomes" id="UP000790709"/>
    </source>
</evidence>
<organism evidence="1 2">
    <name type="scientific">Leucogyrophana mollusca</name>
    <dbReference type="NCBI Taxonomy" id="85980"/>
    <lineage>
        <taxon>Eukaryota</taxon>
        <taxon>Fungi</taxon>
        <taxon>Dikarya</taxon>
        <taxon>Basidiomycota</taxon>
        <taxon>Agaricomycotina</taxon>
        <taxon>Agaricomycetes</taxon>
        <taxon>Agaricomycetidae</taxon>
        <taxon>Boletales</taxon>
        <taxon>Boletales incertae sedis</taxon>
        <taxon>Leucogyrophana</taxon>
    </lineage>
</organism>
<comment type="caution">
    <text evidence="1">The sequence shown here is derived from an EMBL/GenBank/DDBJ whole genome shotgun (WGS) entry which is preliminary data.</text>
</comment>
<name>A0ACB8BZ96_9AGAM</name>
<proteinExistence type="predicted"/>
<dbReference type="EMBL" id="MU266334">
    <property type="protein sequence ID" value="KAH7930197.1"/>
    <property type="molecule type" value="Genomic_DNA"/>
</dbReference>
<gene>
    <name evidence="1" type="ORF">BV22DRAFT_1001136</name>
</gene>